<name>A0A448BM47_PSEFL</name>
<dbReference type="AlphaFoldDB" id="A0A448BM47"/>
<feature type="compositionally biased region" description="Polar residues" evidence="1">
    <location>
        <begin position="1"/>
        <end position="12"/>
    </location>
</feature>
<feature type="region of interest" description="Disordered" evidence="1">
    <location>
        <begin position="1"/>
        <end position="59"/>
    </location>
</feature>
<dbReference type="EMBL" id="LR134300">
    <property type="protein sequence ID" value="VEE46393.1"/>
    <property type="molecule type" value="Genomic_DNA"/>
</dbReference>
<accession>A0A448BM47</accession>
<reference evidence="2 3" key="1">
    <citation type="submission" date="2018-12" db="EMBL/GenBank/DDBJ databases">
        <authorList>
            <consortium name="Pathogen Informatics"/>
        </authorList>
    </citation>
    <scope>NUCLEOTIDE SEQUENCE [LARGE SCALE GENOMIC DNA]</scope>
    <source>
        <strain evidence="2 3">NCTC10783</strain>
    </source>
</reference>
<proteinExistence type="predicted"/>
<protein>
    <submittedName>
        <fullName evidence="2">Uncharacterized protein</fullName>
    </submittedName>
</protein>
<gene>
    <name evidence="2" type="ORF">NCTC10783_02254</name>
</gene>
<evidence type="ECO:0000256" key="1">
    <source>
        <dbReference type="SAM" id="MobiDB-lite"/>
    </source>
</evidence>
<organism evidence="2 3">
    <name type="scientific">Pseudomonas fluorescens</name>
    <dbReference type="NCBI Taxonomy" id="294"/>
    <lineage>
        <taxon>Bacteria</taxon>
        <taxon>Pseudomonadati</taxon>
        <taxon>Pseudomonadota</taxon>
        <taxon>Gammaproteobacteria</taxon>
        <taxon>Pseudomonadales</taxon>
        <taxon>Pseudomonadaceae</taxon>
        <taxon>Pseudomonas</taxon>
    </lineage>
</organism>
<sequence>MSNQQARLSSGGMSPERAPGAFRSRPVRDGALVPEAPSRSPSGPAAGGTLARRTHPGNW</sequence>
<evidence type="ECO:0000313" key="3">
    <source>
        <dbReference type="Proteomes" id="UP000278078"/>
    </source>
</evidence>
<dbReference type="Proteomes" id="UP000278078">
    <property type="component" value="Chromosome"/>
</dbReference>
<evidence type="ECO:0000313" key="2">
    <source>
        <dbReference type="EMBL" id="VEE46393.1"/>
    </source>
</evidence>